<evidence type="ECO:0000256" key="1">
    <source>
        <dbReference type="ARBA" id="ARBA00022730"/>
    </source>
</evidence>
<gene>
    <name evidence="5" type="primary">rplY</name>
    <name evidence="5" type="synonym">ctc</name>
    <name evidence="9" type="ORF">IAC75_01575</name>
</gene>
<dbReference type="Pfam" id="PF01386">
    <property type="entry name" value="Ribosomal_L25p"/>
    <property type="match status" value="1"/>
</dbReference>
<evidence type="ECO:0000256" key="4">
    <source>
        <dbReference type="ARBA" id="ARBA00023274"/>
    </source>
</evidence>
<evidence type="ECO:0000256" key="6">
    <source>
        <dbReference type="SAM" id="MobiDB-lite"/>
    </source>
</evidence>
<name>A0A9D1NIM4_9BACT</name>
<dbReference type="HAMAP" id="MF_01334">
    <property type="entry name" value="Ribosomal_bL25_CTC"/>
    <property type="match status" value="1"/>
</dbReference>
<dbReference type="InterPro" id="IPR037121">
    <property type="entry name" value="Ribosomal_bL25_C"/>
</dbReference>
<dbReference type="EMBL" id="DVOG01000042">
    <property type="protein sequence ID" value="HIV03823.1"/>
    <property type="molecule type" value="Genomic_DNA"/>
</dbReference>
<dbReference type="Pfam" id="PF14693">
    <property type="entry name" value="Ribosomal_TL5_C"/>
    <property type="match status" value="1"/>
</dbReference>
<dbReference type="InterPro" id="IPR020057">
    <property type="entry name" value="Ribosomal_bL25_b-dom"/>
</dbReference>
<reference evidence="9" key="1">
    <citation type="submission" date="2020-10" db="EMBL/GenBank/DDBJ databases">
        <authorList>
            <person name="Gilroy R."/>
        </authorList>
    </citation>
    <scope>NUCLEOTIDE SEQUENCE</scope>
    <source>
        <strain evidence="9">10669</strain>
    </source>
</reference>
<dbReference type="Gene3D" id="2.40.240.10">
    <property type="entry name" value="Ribosomal Protein L25, Chain P"/>
    <property type="match status" value="1"/>
</dbReference>
<dbReference type="GO" id="GO:0022625">
    <property type="term" value="C:cytosolic large ribosomal subunit"/>
    <property type="evidence" value="ECO:0007669"/>
    <property type="project" value="TreeGrafter"/>
</dbReference>
<comment type="function">
    <text evidence="5">This is one of the proteins that binds to the 5S RNA in the ribosome where it forms part of the central protuberance.</text>
</comment>
<reference evidence="9" key="2">
    <citation type="journal article" date="2021" name="PeerJ">
        <title>Extensive microbial diversity within the chicken gut microbiome revealed by metagenomics and culture.</title>
        <authorList>
            <person name="Gilroy R."/>
            <person name="Ravi A."/>
            <person name="Getino M."/>
            <person name="Pursley I."/>
            <person name="Horton D.L."/>
            <person name="Alikhan N.F."/>
            <person name="Baker D."/>
            <person name="Gharbi K."/>
            <person name="Hall N."/>
            <person name="Watson M."/>
            <person name="Adriaenssens E.M."/>
            <person name="Foster-Nyarko E."/>
            <person name="Jarju S."/>
            <person name="Secka A."/>
            <person name="Antonio M."/>
            <person name="Oren A."/>
            <person name="Chaudhuri R.R."/>
            <person name="La Ragione R."/>
            <person name="Hildebrand F."/>
            <person name="Pallen M.J."/>
        </authorList>
    </citation>
    <scope>NUCLEOTIDE SEQUENCE</scope>
    <source>
        <strain evidence="9">10669</strain>
    </source>
</reference>
<protein>
    <recommendedName>
        <fullName evidence="5">Large ribosomal subunit protein bL25</fullName>
    </recommendedName>
    <alternativeName>
        <fullName evidence="5">General stress protein CTC</fullName>
    </alternativeName>
</protein>
<proteinExistence type="inferred from homology"/>
<feature type="domain" description="Large ribosomal subunit protein bL25 L25" evidence="7">
    <location>
        <begin position="6"/>
        <end position="92"/>
    </location>
</feature>
<feature type="compositionally biased region" description="Low complexity" evidence="6">
    <location>
        <begin position="195"/>
        <end position="210"/>
    </location>
</feature>
<dbReference type="InterPro" id="IPR029751">
    <property type="entry name" value="Ribosomal_L25_dom"/>
</dbReference>
<keyword evidence="3 5" id="KW-0689">Ribosomal protein</keyword>
<dbReference type="InterPro" id="IPR020930">
    <property type="entry name" value="Ribosomal_uL5_bac-type"/>
</dbReference>
<keyword evidence="4 5" id="KW-0687">Ribonucleoprotein</keyword>
<evidence type="ECO:0000313" key="9">
    <source>
        <dbReference type="EMBL" id="HIV03823.1"/>
    </source>
</evidence>
<dbReference type="PANTHER" id="PTHR33284:SF1">
    <property type="entry name" value="RIBOSOMAL PROTEIN L25_GLN-TRNA SYNTHETASE, ANTI-CODON-BINDING DOMAIN-CONTAINING PROTEIN"/>
    <property type="match status" value="1"/>
</dbReference>
<accession>A0A9D1NIM4</accession>
<dbReference type="NCBIfam" id="TIGR00731">
    <property type="entry name" value="bL25_bact_ctc"/>
    <property type="match status" value="1"/>
</dbReference>
<evidence type="ECO:0000313" key="10">
    <source>
        <dbReference type="Proteomes" id="UP000886812"/>
    </source>
</evidence>
<comment type="caution">
    <text evidence="9">The sequence shown here is derived from an EMBL/GenBank/DDBJ whole genome shotgun (WGS) entry which is preliminary data.</text>
</comment>
<comment type="subunit">
    <text evidence="5">Part of the 50S ribosomal subunit; part of the 5S rRNA/L5/L18/L25 subcomplex. Contacts the 5S rRNA. Binds to the 5S rRNA independently of L5 and L18.</text>
</comment>
<sequence length="210" mass="22457">MKKYKLNVKSRDGIGRGPARRLRKAGWIPGIIYGKGENLPISIDAVEFRTLMRAKGSAAALVELAIEGGAEKLSIIKDYQRNALSQKIDHIDILEVDPNVEMTTVIPVRAKGEAVGVLTENGTLEVVSSITVRCLPRNLPEFIEVDVSDLHAGHSIHITALPEIEGVTFPQNQNPTVAVCVAPEEAPAETEEAAPAEGEAAAAPAPAEQK</sequence>
<evidence type="ECO:0000256" key="3">
    <source>
        <dbReference type="ARBA" id="ARBA00022980"/>
    </source>
</evidence>
<feature type="domain" description="Large ribosomal subunit protein bL25 beta" evidence="8">
    <location>
        <begin position="102"/>
        <end position="183"/>
    </location>
</feature>
<organism evidence="9 10">
    <name type="scientific">Candidatus Spyradosoma merdigallinarum</name>
    <dbReference type="NCBI Taxonomy" id="2840950"/>
    <lineage>
        <taxon>Bacteria</taxon>
        <taxon>Pseudomonadati</taxon>
        <taxon>Verrucomicrobiota</taxon>
        <taxon>Opitutia</taxon>
        <taxon>Opitutia incertae sedis</taxon>
        <taxon>Candidatus Spyradosoma</taxon>
    </lineage>
</organism>
<evidence type="ECO:0000256" key="5">
    <source>
        <dbReference type="HAMAP-Rule" id="MF_01334"/>
    </source>
</evidence>
<dbReference type="GO" id="GO:0008097">
    <property type="term" value="F:5S rRNA binding"/>
    <property type="evidence" value="ECO:0007669"/>
    <property type="project" value="InterPro"/>
</dbReference>
<feature type="region of interest" description="Disordered" evidence="6">
    <location>
        <begin position="184"/>
        <end position="210"/>
    </location>
</feature>
<dbReference type="GO" id="GO:0003735">
    <property type="term" value="F:structural constituent of ribosome"/>
    <property type="evidence" value="ECO:0007669"/>
    <property type="project" value="InterPro"/>
</dbReference>
<dbReference type="CDD" id="cd00495">
    <property type="entry name" value="Ribosomal_L25_TL5_CTC"/>
    <property type="match status" value="1"/>
</dbReference>
<dbReference type="SUPFAM" id="SSF50715">
    <property type="entry name" value="Ribosomal protein L25-like"/>
    <property type="match status" value="1"/>
</dbReference>
<dbReference type="Gene3D" id="2.170.120.20">
    <property type="entry name" value="Ribosomal protein L25, beta domain"/>
    <property type="match status" value="1"/>
</dbReference>
<evidence type="ECO:0000259" key="8">
    <source>
        <dbReference type="Pfam" id="PF14693"/>
    </source>
</evidence>
<dbReference type="AlphaFoldDB" id="A0A9D1NIM4"/>
<keyword evidence="1 5" id="KW-0699">rRNA-binding</keyword>
<dbReference type="PANTHER" id="PTHR33284">
    <property type="entry name" value="RIBOSOMAL PROTEIN L25/GLN-TRNA SYNTHETASE, ANTI-CODON-BINDING DOMAIN-CONTAINING PROTEIN"/>
    <property type="match status" value="1"/>
</dbReference>
<comment type="similarity">
    <text evidence="5">Belongs to the bacterial ribosomal protein bL25 family. CTC subfamily.</text>
</comment>
<keyword evidence="2 5" id="KW-0694">RNA-binding</keyword>
<evidence type="ECO:0000259" key="7">
    <source>
        <dbReference type="Pfam" id="PF01386"/>
    </source>
</evidence>
<dbReference type="InterPro" id="IPR020056">
    <property type="entry name" value="Rbsml_bL25/Gln-tRNA_synth_N"/>
</dbReference>
<dbReference type="InterPro" id="IPR001021">
    <property type="entry name" value="Ribosomal_bL25_long"/>
</dbReference>
<dbReference type="InterPro" id="IPR011035">
    <property type="entry name" value="Ribosomal_bL25/Gln-tRNA_synth"/>
</dbReference>
<dbReference type="GO" id="GO:0006412">
    <property type="term" value="P:translation"/>
    <property type="evidence" value="ECO:0007669"/>
    <property type="project" value="UniProtKB-UniRule"/>
</dbReference>
<dbReference type="Proteomes" id="UP000886812">
    <property type="component" value="Unassembled WGS sequence"/>
</dbReference>
<evidence type="ECO:0000256" key="2">
    <source>
        <dbReference type="ARBA" id="ARBA00022884"/>
    </source>
</evidence>